<evidence type="ECO:0000256" key="2">
    <source>
        <dbReference type="ARBA" id="ARBA00023012"/>
    </source>
</evidence>
<feature type="modified residue" description="4-aspartylphosphate" evidence="3">
    <location>
        <position position="56"/>
    </location>
</feature>
<keyword evidence="1 3" id="KW-0597">Phosphoprotein</keyword>
<keyword evidence="6" id="KW-1185">Reference proteome</keyword>
<evidence type="ECO:0000313" key="6">
    <source>
        <dbReference type="Proteomes" id="UP000245934"/>
    </source>
</evidence>
<accession>A0A2V2NE48</accession>
<dbReference type="EMBL" id="QGMZ01000006">
    <property type="protein sequence ID" value="PWR75856.1"/>
    <property type="molecule type" value="Genomic_DNA"/>
</dbReference>
<protein>
    <recommendedName>
        <fullName evidence="4">Response regulatory domain-containing protein</fullName>
    </recommendedName>
</protein>
<sequence length="211" mass="24295">MNPIRKKILVIDDEAVFREATVRALNSCGYSCIAEDDPSKGIMRLKKEEINLVLLDIMMDPVDGWDTLGHIRSLKNGSDLPIMMSSAKRIHPDEVIRYADLLDGFIIKPFVDEELCETISDFFSWYASLLKNVGAAKIQDIAKEVCQKWVRLNREIRSMEMIKELLEPQVIPDPVSGEDCFDKRVAQINQMIGDKRKERDMLKFQYPVFIL</sequence>
<evidence type="ECO:0000256" key="3">
    <source>
        <dbReference type="PROSITE-ProRule" id="PRU00169"/>
    </source>
</evidence>
<evidence type="ECO:0000256" key="1">
    <source>
        <dbReference type="ARBA" id="ARBA00022553"/>
    </source>
</evidence>
<comment type="caution">
    <text evidence="5">The sequence shown here is derived from an EMBL/GenBank/DDBJ whole genome shotgun (WGS) entry which is preliminary data.</text>
</comment>
<dbReference type="Proteomes" id="UP000245934">
    <property type="component" value="Unassembled WGS sequence"/>
</dbReference>
<dbReference type="InterPro" id="IPR011006">
    <property type="entry name" value="CheY-like_superfamily"/>
</dbReference>
<dbReference type="InterPro" id="IPR001789">
    <property type="entry name" value="Sig_transdc_resp-reg_receiver"/>
</dbReference>
<dbReference type="GeneID" id="97611472"/>
<reference evidence="5 6" key="1">
    <citation type="submission" date="2018-05" db="EMBL/GenBank/DDBJ databases">
        <title>Draft genome of Methanospirillum stamsii Pt1.</title>
        <authorList>
            <person name="Dueholm M.S."/>
            <person name="Nielsen P.H."/>
            <person name="Bakmann L.F."/>
            <person name="Otzen D.E."/>
        </authorList>
    </citation>
    <scope>NUCLEOTIDE SEQUENCE [LARGE SCALE GENOMIC DNA]</scope>
    <source>
        <strain evidence="5 6">Pt1</strain>
    </source>
</reference>
<dbReference type="CDD" id="cd00156">
    <property type="entry name" value="REC"/>
    <property type="match status" value="1"/>
</dbReference>
<dbReference type="Gene3D" id="3.40.50.2300">
    <property type="match status" value="1"/>
</dbReference>
<dbReference type="SUPFAM" id="SSF52172">
    <property type="entry name" value="CheY-like"/>
    <property type="match status" value="1"/>
</dbReference>
<dbReference type="InterPro" id="IPR050595">
    <property type="entry name" value="Bact_response_regulator"/>
</dbReference>
<dbReference type="PANTHER" id="PTHR44591">
    <property type="entry name" value="STRESS RESPONSE REGULATOR PROTEIN 1"/>
    <property type="match status" value="1"/>
</dbReference>
<name>A0A2V2NE48_9EURY</name>
<dbReference type="GO" id="GO:0000160">
    <property type="term" value="P:phosphorelay signal transduction system"/>
    <property type="evidence" value="ECO:0007669"/>
    <property type="project" value="UniProtKB-KW"/>
</dbReference>
<dbReference type="RefSeq" id="WP_109939434.1">
    <property type="nucleotide sequence ID" value="NZ_CP176366.1"/>
</dbReference>
<dbReference type="SMART" id="SM00448">
    <property type="entry name" value="REC"/>
    <property type="match status" value="1"/>
</dbReference>
<gene>
    <name evidence="5" type="ORF">DLD82_01980</name>
</gene>
<proteinExistence type="predicted"/>
<organism evidence="5 6">
    <name type="scientific">Methanospirillum stamsii</name>
    <dbReference type="NCBI Taxonomy" id="1277351"/>
    <lineage>
        <taxon>Archaea</taxon>
        <taxon>Methanobacteriati</taxon>
        <taxon>Methanobacteriota</taxon>
        <taxon>Stenosarchaea group</taxon>
        <taxon>Methanomicrobia</taxon>
        <taxon>Methanomicrobiales</taxon>
        <taxon>Methanospirillaceae</taxon>
        <taxon>Methanospirillum</taxon>
    </lineage>
</organism>
<evidence type="ECO:0000313" key="5">
    <source>
        <dbReference type="EMBL" id="PWR75856.1"/>
    </source>
</evidence>
<keyword evidence="2" id="KW-0902">Two-component regulatory system</keyword>
<dbReference type="AlphaFoldDB" id="A0A2V2NE48"/>
<dbReference type="PANTHER" id="PTHR44591:SF14">
    <property type="entry name" value="PROTEIN PILG"/>
    <property type="match status" value="1"/>
</dbReference>
<feature type="domain" description="Response regulatory" evidence="4">
    <location>
        <begin position="7"/>
        <end position="123"/>
    </location>
</feature>
<dbReference type="OrthoDB" id="9652at2157"/>
<evidence type="ECO:0000259" key="4">
    <source>
        <dbReference type="PROSITE" id="PS50110"/>
    </source>
</evidence>
<dbReference type="Pfam" id="PF00072">
    <property type="entry name" value="Response_reg"/>
    <property type="match status" value="1"/>
</dbReference>
<dbReference type="PROSITE" id="PS50110">
    <property type="entry name" value="RESPONSE_REGULATORY"/>
    <property type="match status" value="1"/>
</dbReference>